<evidence type="ECO:0000259" key="2">
    <source>
        <dbReference type="Pfam" id="PF07565"/>
    </source>
</evidence>
<dbReference type="STRING" id="55544.A0A4D9DH16"/>
<dbReference type="InterPro" id="IPR002978">
    <property type="entry name" value="Anion_exchange_2"/>
</dbReference>
<dbReference type="InterPro" id="IPR013769">
    <property type="entry name" value="Band3_cytoplasmic_dom"/>
</dbReference>
<dbReference type="AlphaFoldDB" id="A0A4D9DH16"/>
<feature type="region of interest" description="Disordered" evidence="1">
    <location>
        <begin position="1"/>
        <end position="222"/>
    </location>
</feature>
<evidence type="ECO:0000313" key="4">
    <source>
        <dbReference type="Proteomes" id="UP000297703"/>
    </source>
</evidence>
<dbReference type="InterPro" id="IPR016152">
    <property type="entry name" value="PTrfase/Anion_transptr"/>
</dbReference>
<dbReference type="InterPro" id="IPR003020">
    <property type="entry name" value="HCO3_transpt_euk"/>
</dbReference>
<evidence type="ECO:0000256" key="1">
    <source>
        <dbReference type="SAM" id="MobiDB-lite"/>
    </source>
</evidence>
<feature type="compositionally biased region" description="Basic residues" evidence="1">
    <location>
        <begin position="96"/>
        <end position="111"/>
    </location>
</feature>
<dbReference type="Proteomes" id="UP000297703">
    <property type="component" value="Unassembled WGS sequence"/>
</dbReference>
<feature type="compositionally biased region" description="Basic residues" evidence="1">
    <location>
        <begin position="78"/>
        <end position="87"/>
    </location>
</feature>
<organism evidence="3 4">
    <name type="scientific">Platysternon megacephalum</name>
    <name type="common">big-headed turtle</name>
    <dbReference type="NCBI Taxonomy" id="55544"/>
    <lineage>
        <taxon>Eukaryota</taxon>
        <taxon>Metazoa</taxon>
        <taxon>Chordata</taxon>
        <taxon>Craniata</taxon>
        <taxon>Vertebrata</taxon>
        <taxon>Euteleostomi</taxon>
        <taxon>Archelosauria</taxon>
        <taxon>Testudinata</taxon>
        <taxon>Testudines</taxon>
        <taxon>Cryptodira</taxon>
        <taxon>Durocryptodira</taxon>
        <taxon>Testudinoidea</taxon>
        <taxon>Platysternidae</taxon>
        <taxon>Platysternon</taxon>
    </lineage>
</organism>
<accession>A0A4D9DH16</accession>
<dbReference type="PRINTS" id="PR01188">
    <property type="entry name" value="ANIONEXHNGR2"/>
</dbReference>
<dbReference type="Pfam" id="PF07565">
    <property type="entry name" value="Band_3_cyto"/>
    <property type="match status" value="2"/>
</dbReference>
<feature type="compositionally biased region" description="Basic and acidic residues" evidence="1">
    <location>
        <begin position="45"/>
        <end position="77"/>
    </location>
</feature>
<feature type="compositionally biased region" description="Acidic residues" evidence="1">
    <location>
        <begin position="119"/>
        <end position="133"/>
    </location>
</feature>
<feature type="compositionally biased region" description="Low complexity" evidence="1">
    <location>
        <begin position="162"/>
        <end position="176"/>
    </location>
</feature>
<gene>
    <name evidence="3" type="ORF">DR999_PMT21529</name>
</gene>
<reference evidence="3 4" key="2">
    <citation type="submission" date="2019-04" db="EMBL/GenBank/DDBJ databases">
        <title>The genome sequence of big-headed turtle.</title>
        <authorList>
            <person name="Gong S."/>
        </authorList>
    </citation>
    <scope>NUCLEOTIDE SEQUENCE [LARGE SCALE GENOMIC DNA]</scope>
    <source>
        <strain evidence="3">DO16091913</strain>
        <tissue evidence="3">Muscle</tissue>
    </source>
</reference>
<feature type="domain" description="Band 3 cytoplasmic" evidence="2">
    <location>
        <begin position="308"/>
        <end position="445"/>
    </location>
</feature>
<sequence>MSRSQLSSGIHHIVSSAFESPEADALGPGSPAAAEEETDLNKALGVERFEEILHDSHPRNGEEAGRSYGEEDFEYHRQSSHHIHHPLSTHLPPDARRKKGGQKGKKKRRRASIPGETPTIEEAEEDEDETCDTEPERSAEDLPGGIQFFLQEDEAAERCPEEPTTPTSLPSSPMELGGAAATDPKGASPRAEEECGPYGPSADEPSCPGCPVPKSQPGHRSYNLNERRRIGSMTGVEQAQYQKVPTDESEAQTLASADLDYMKSHRFEDVPGVRRHLVRKSAKGQVVHVSKDHVEPSARLRKHDRQPHEVFVELNELVVDKNQELQWKETARWIKFEEDVEEETDRWGKPHVASLSFRSLLELRKTLSHGAVLLDLDQKTLPGVAHQVVEQMIISDQIRAEDRANVLRALLLKHSHPSDEKDFFPRNISAGSLGSLLRESLSSAPPAGITKSKSKHELKLLEKIPDNAEATVVLVGKGGGGGGWLGRGAQGRGRAEPAGRWDRGWTWQPGPSAAGCWLTGLCPAGCVEFLDQPTMAFVRLQAAVELDSVLEVPIPVRFLFVLLGPSSANMDYHEIGRSISTLMSDKVIPPRLHLPPGSISTRLHLHPRSISTLVSDKVIPPGSLSTPAPSPPSRPTR</sequence>
<evidence type="ECO:0000313" key="3">
    <source>
        <dbReference type="EMBL" id="TFJ96666.1"/>
    </source>
</evidence>
<dbReference type="GO" id="GO:0016323">
    <property type="term" value="C:basolateral plasma membrane"/>
    <property type="evidence" value="ECO:0007669"/>
    <property type="project" value="TreeGrafter"/>
</dbReference>
<dbReference type="GO" id="GO:0016324">
    <property type="term" value="C:apical plasma membrane"/>
    <property type="evidence" value="ECO:0007669"/>
    <property type="project" value="TreeGrafter"/>
</dbReference>
<dbReference type="Gene3D" id="3.40.930.10">
    <property type="entry name" value="Mannitol-specific EII, Chain A"/>
    <property type="match status" value="2"/>
</dbReference>
<dbReference type="GO" id="GO:0015701">
    <property type="term" value="P:bicarbonate transport"/>
    <property type="evidence" value="ECO:0007669"/>
    <property type="project" value="TreeGrafter"/>
</dbReference>
<dbReference type="OrthoDB" id="1735926at2759"/>
<dbReference type="EMBL" id="QXTE01000610">
    <property type="protein sequence ID" value="TFJ96666.1"/>
    <property type="molecule type" value="Genomic_DNA"/>
</dbReference>
<keyword evidence="4" id="KW-1185">Reference proteome</keyword>
<dbReference type="GO" id="GO:0008509">
    <property type="term" value="F:monoatomic anion transmembrane transporter activity"/>
    <property type="evidence" value="ECO:0007669"/>
    <property type="project" value="InterPro"/>
</dbReference>
<proteinExistence type="predicted"/>
<protein>
    <submittedName>
        <fullName evidence="3">Radiation-inducible immediate-early protein IEX-1</fullName>
    </submittedName>
</protein>
<dbReference type="SUPFAM" id="SSF55804">
    <property type="entry name" value="Phoshotransferase/anion transport protein"/>
    <property type="match status" value="2"/>
</dbReference>
<dbReference type="PANTHER" id="PTHR11453">
    <property type="entry name" value="ANION EXCHANGE PROTEIN"/>
    <property type="match status" value="1"/>
</dbReference>
<comment type="caution">
    <text evidence="3">The sequence shown here is derived from an EMBL/GenBank/DDBJ whole genome shotgun (WGS) entry which is preliminary data.</text>
</comment>
<dbReference type="GO" id="GO:0005452">
    <property type="term" value="F:solute:inorganic anion antiporter activity"/>
    <property type="evidence" value="ECO:0007669"/>
    <property type="project" value="InterPro"/>
</dbReference>
<reference evidence="3 4" key="1">
    <citation type="submission" date="2019-04" db="EMBL/GenBank/DDBJ databases">
        <title>Draft genome of the big-headed turtle Platysternon megacephalum.</title>
        <authorList>
            <person name="Gong S."/>
        </authorList>
    </citation>
    <scope>NUCLEOTIDE SEQUENCE [LARGE SCALE GENOMIC DNA]</scope>
    <source>
        <strain evidence="3">DO16091913</strain>
        <tissue evidence="3">Muscle</tissue>
    </source>
</reference>
<feature type="domain" description="Band 3 cytoplasmic" evidence="2">
    <location>
        <begin position="525"/>
        <end position="587"/>
    </location>
</feature>
<name>A0A4D9DH16_9SAUR</name>
<dbReference type="PANTHER" id="PTHR11453:SF14">
    <property type="entry name" value="ANION EXCHANGE PROTEIN 2"/>
    <property type="match status" value="1"/>
</dbReference>
<dbReference type="GO" id="GO:0051453">
    <property type="term" value="P:regulation of intracellular pH"/>
    <property type="evidence" value="ECO:0007669"/>
    <property type="project" value="TreeGrafter"/>
</dbReference>